<organism evidence="1 2">
    <name type="scientific">Candidatus Wallbacteria bacterium HGW-Wallbacteria-1</name>
    <dbReference type="NCBI Taxonomy" id="2013854"/>
    <lineage>
        <taxon>Bacteria</taxon>
        <taxon>Candidatus Walliibacteriota</taxon>
    </lineage>
</organism>
<gene>
    <name evidence="1" type="ORF">CVV64_10190</name>
</gene>
<protein>
    <submittedName>
        <fullName evidence="1">Uncharacterized protein</fullName>
    </submittedName>
</protein>
<evidence type="ECO:0000313" key="1">
    <source>
        <dbReference type="EMBL" id="PKK90327.1"/>
    </source>
</evidence>
<dbReference type="Proteomes" id="UP000233256">
    <property type="component" value="Unassembled WGS sequence"/>
</dbReference>
<dbReference type="AlphaFoldDB" id="A0A2N1PPQ9"/>
<reference evidence="1 2" key="1">
    <citation type="journal article" date="2017" name="ISME J.">
        <title>Potential for microbial H2 and metal transformations associated with novel bacteria and archaea in deep terrestrial subsurface sediments.</title>
        <authorList>
            <person name="Hernsdorf A.W."/>
            <person name="Amano Y."/>
            <person name="Miyakawa K."/>
            <person name="Ise K."/>
            <person name="Suzuki Y."/>
            <person name="Anantharaman K."/>
            <person name="Probst A."/>
            <person name="Burstein D."/>
            <person name="Thomas B.C."/>
            <person name="Banfield J.F."/>
        </authorList>
    </citation>
    <scope>NUCLEOTIDE SEQUENCE [LARGE SCALE GENOMIC DNA]</scope>
    <source>
        <strain evidence="1">HGW-Wallbacteria-1</strain>
    </source>
</reference>
<dbReference type="EMBL" id="PGXC01000006">
    <property type="protein sequence ID" value="PKK90327.1"/>
    <property type="molecule type" value="Genomic_DNA"/>
</dbReference>
<accession>A0A2N1PPQ9</accession>
<comment type="caution">
    <text evidence="1">The sequence shown here is derived from an EMBL/GenBank/DDBJ whole genome shotgun (WGS) entry which is preliminary data.</text>
</comment>
<sequence>MNTSNVILKISGFTCTLIAIVAIVAFSAIFPLQASIASAIDGVKSTLHCPAPQTEFSRFLDFFNESFSVENPIRVARKFQQYFIGKGETGAALIFERVHERLSGQTFVSSKGSFLTGKGSAGYDQFNDVYNLVMRTARQIQPRTDELLSRFELEKLFRKLNFTQYVSTIIPRLYHLEKMDIDNLSVSEGAGTSLTADSLQKQDFSVATGYPERVKSVVAGKRHTFSDFDQYLFDRFPKALVKELTESGRVIEFHFFPANLSFNFLRSRGYSEFYKIGTISGLSHKGLYIAARDGGRDPIYVANHIFGVERLWHVMLNLRLCRINGKGVRGSQIRVATTPAYSPEMTRKYYDSALSDIMELPETLIINYQNSILKALVQRKRAREFFSYLKGRYGSNPFAGFIRDLRKEAEDSVPLSCSANGCDEFHARRESLRIVAKVLENHFAELVAAKLTPTSLDAAVLSENDVFRSEVISSSLCRTWDYISATSAFLKNSPLLDELAAFPEKNGVNLWFEKDFRFGRTVWDGVLNRTLFTYLDSEGISHDAVIFRCVWGGDSIDALGRVLASRMKGNGKYRIVHLGTAGSATESFGVGSVHVPDRILDWNFERVDRRLANDILPLVMKRGPLSGVLAGAGLVRVWSPLVESMDFLARMKQDKLTTVEVEVAALHRVFEEESEKGLNVKFSSMMIITDLLGSDITLEQHGTTNVDLEMAGFRKAFEYLVNYLDISDVMP</sequence>
<evidence type="ECO:0000313" key="2">
    <source>
        <dbReference type="Proteomes" id="UP000233256"/>
    </source>
</evidence>
<proteinExistence type="predicted"/>
<name>A0A2N1PPQ9_9BACT</name>